<reference evidence="8" key="1">
    <citation type="submission" date="2022-08" db="EMBL/GenBank/DDBJ databases">
        <authorList>
            <person name="Li F."/>
        </authorList>
    </citation>
    <scope>NUCLEOTIDE SEQUENCE</scope>
    <source>
        <strain evidence="8">MQZ15Z-1</strain>
    </source>
</reference>
<evidence type="ECO:0000259" key="7">
    <source>
        <dbReference type="Pfam" id="PF14698"/>
    </source>
</evidence>
<dbReference type="PRINTS" id="PR00149">
    <property type="entry name" value="FUMRATELYASE"/>
</dbReference>
<evidence type="ECO:0000256" key="5">
    <source>
        <dbReference type="ARBA" id="ARBA00023239"/>
    </source>
</evidence>
<organism evidence="8 9">
    <name type="scientific">Ancylobacter mangrovi</name>
    <dbReference type="NCBI Taxonomy" id="2972472"/>
    <lineage>
        <taxon>Bacteria</taxon>
        <taxon>Pseudomonadati</taxon>
        <taxon>Pseudomonadota</taxon>
        <taxon>Alphaproteobacteria</taxon>
        <taxon>Hyphomicrobiales</taxon>
        <taxon>Xanthobacteraceae</taxon>
        <taxon>Ancylobacter</taxon>
    </lineage>
</organism>
<dbReference type="InterPro" id="IPR029419">
    <property type="entry name" value="Arg_succ_lyase_C"/>
</dbReference>
<dbReference type="AlphaFoldDB" id="A0A9X2PHW9"/>
<evidence type="ECO:0000259" key="6">
    <source>
        <dbReference type="Pfam" id="PF00206"/>
    </source>
</evidence>
<comment type="pathway">
    <text evidence="2">Amino-acid biosynthesis; L-arginine biosynthesis; L-arginine from L-ornithine and carbamoyl phosphate: step 3/3.</text>
</comment>
<dbReference type="GO" id="GO:0042450">
    <property type="term" value="P:L-arginine biosynthetic process via ornithine"/>
    <property type="evidence" value="ECO:0007669"/>
    <property type="project" value="InterPro"/>
</dbReference>
<evidence type="ECO:0000256" key="3">
    <source>
        <dbReference type="ARBA" id="ARBA00012338"/>
    </source>
</evidence>
<dbReference type="Gene3D" id="1.20.200.10">
    <property type="entry name" value="Fumarase/aspartase (Central domain)"/>
    <property type="match status" value="1"/>
</dbReference>
<protein>
    <recommendedName>
        <fullName evidence="3">argininosuccinate lyase</fullName>
        <ecNumber evidence="3">4.3.2.1</ecNumber>
    </recommendedName>
</protein>
<dbReference type="GO" id="GO:0004056">
    <property type="term" value="F:argininosuccinate lyase activity"/>
    <property type="evidence" value="ECO:0007669"/>
    <property type="project" value="UniProtKB-EC"/>
</dbReference>
<dbReference type="EMBL" id="JANTHZ010000003">
    <property type="protein sequence ID" value="MCS0495527.1"/>
    <property type="molecule type" value="Genomic_DNA"/>
</dbReference>
<dbReference type="RefSeq" id="WP_258732644.1">
    <property type="nucleotide sequence ID" value="NZ_JANTHZ010000003.1"/>
</dbReference>
<dbReference type="PANTHER" id="PTHR43814">
    <property type="entry name" value="ARGININOSUCCINATE LYASE"/>
    <property type="match status" value="1"/>
</dbReference>
<dbReference type="Pfam" id="PF14698">
    <property type="entry name" value="ASL_C2"/>
    <property type="match status" value="1"/>
</dbReference>
<feature type="domain" description="Argininosuccinate lyase C-terminal" evidence="7">
    <location>
        <begin position="373"/>
        <end position="449"/>
    </location>
</feature>
<keyword evidence="4" id="KW-0055">Arginine biosynthesis</keyword>
<dbReference type="InterPro" id="IPR022761">
    <property type="entry name" value="Fumarate_lyase_N"/>
</dbReference>
<feature type="domain" description="Fumarate lyase N-terminal" evidence="6">
    <location>
        <begin position="103"/>
        <end position="298"/>
    </location>
</feature>
<dbReference type="InterPro" id="IPR008948">
    <property type="entry name" value="L-Aspartase-like"/>
</dbReference>
<accession>A0A9X2PHW9</accession>
<dbReference type="CDD" id="cd01359">
    <property type="entry name" value="Argininosuccinate_lyase"/>
    <property type="match status" value="1"/>
</dbReference>
<evidence type="ECO:0000256" key="1">
    <source>
        <dbReference type="ARBA" id="ARBA00000985"/>
    </source>
</evidence>
<dbReference type="PANTHER" id="PTHR43814:SF1">
    <property type="entry name" value="ARGININOSUCCINATE LYASE"/>
    <property type="match status" value="1"/>
</dbReference>
<comment type="caution">
    <text evidence="8">The sequence shown here is derived from an EMBL/GenBank/DDBJ whole genome shotgun (WGS) entry which is preliminary data.</text>
</comment>
<comment type="catalytic activity">
    <reaction evidence="1">
        <text>2-(N(omega)-L-arginino)succinate = fumarate + L-arginine</text>
        <dbReference type="Rhea" id="RHEA:24020"/>
        <dbReference type="ChEBI" id="CHEBI:29806"/>
        <dbReference type="ChEBI" id="CHEBI:32682"/>
        <dbReference type="ChEBI" id="CHEBI:57472"/>
        <dbReference type="EC" id="4.3.2.1"/>
    </reaction>
</comment>
<keyword evidence="5 8" id="KW-0456">Lyase</keyword>
<sequence length="503" mass="56094">MLKQNSAEYRGYRTPGIRLKEEMIPHLGKVYSNRTQSMLPALHAFDQAHTIMLIEQGVLPRETGIAVLRSIRKMEEEGVVAARMRVGGGLHSGEHYVIRDLGEEIGGRFHVARSSGDLSSVAINVLQREHCLAVLEGINRFRSMLLKLIPKHTGSILPGYSFGQHAQPMTFAHLWLSWVATLERDFARIHGAYQRVNTSPAGAAIMVGSDFPIDRERTADLLGFDAVHENCADAILELTADDSLEVPMVFSILCHSMAKWADDLILWTTREFDFVEIPDRFCGTSSIMMQKKNVIGPAELKANSAEAIACVVSSYHALKGPTGLPINERYQALDMLWRVGESLVAHMDWFGEFLPELTIRTDYLREHSWRHWATATDLASALVRGRDMPWRTAHQIVGILVRLSEERGLTPADVTPELLDEAAMLYHEKPVGFTREEIMTALDPVLFVEKRTLLGGPAPDESLRQVGVFSARLEADEAIVEGIQTRLAAAETKLRSTVDELIA</sequence>
<proteinExistence type="predicted"/>
<dbReference type="Proteomes" id="UP001151088">
    <property type="component" value="Unassembled WGS sequence"/>
</dbReference>
<evidence type="ECO:0000313" key="8">
    <source>
        <dbReference type="EMBL" id="MCS0495527.1"/>
    </source>
</evidence>
<keyword evidence="9" id="KW-1185">Reference proteome</keyword>
<name>A0A9X2PHW9_9HYPH</name>
<evidence type="ECO:0000256" key="4">
    <source>
        <dbReference type="ARBA" id="ARBA00022571"/>
    </source>
</evidence>
<dbReference type="InterPro" id="IPR009049">
    <property type="entry name" value="Argininosuccinate_lyase"/>
</dbReference>
<evidence type="ECO:0000256" key="2">
    <source>
        <dbReference type="ARBA" id="ARBA00004941"/>
    </source>
</evidence>
<dbReference type="EC" id="4.3.2.1" evidence="3"/>
<dbReference type="Gene3D" id="1.10.275.10">
    <property type="entry name" value="Fumarase/aspartase (N-terminal domain)"/>
    <property type="match status" value="1"/>
</dbReference>
<dbReference type="Gene3D" id="1.10.40.30">
    <property type="entry name" value="Fumarase/aspartase (C-terminal domain)"/>
    <property type="match status" value="1"/>
</dbReference>
<dbReference type="InterPro" id="IPR024083">
    <property type="entry name" value="Fumarase/histidase_N"/>
</dbReference>
<gene>
    <name evidence="8" type="ORF">NVS89_10495</name>
</gene>
<dbReference type="PRINTS" id="PR00145">
    <property type="entry name" value="ARGSUCLYASE"/>
</dbReference>
<dbReference type="Pfam" id="PF00206">
    <property type="entry name" value="Lyase_1"/>
    <property type="match status" value="1"/>
</dbReference>
<evidence type="ECO:0000313" key="9">
    <source>
        <dbReference type="Proteomes" id="UP001151088"/>
    </source>
</evidence>
<keyword evidence="4" id="KW-0028">Amino-acid biosynthesis</keyword>
<dbReference type="GO" id="GO:0005829">
    <property type="term" value="C:cytosol"/>
    <property type="evidence" value="ECO:0007669"/>
    <property type="project" value="TreeGrafter"/>
</dbReference>
<dbReference type="InterPro" id="IPR000362">
    <property type="entry name" value="Fumarate_lyase_fam"/>
</dbReference>
<dbReference type="SUPFAM" id="SSF48557">
    <property type="entry name" value="L-aspartase-like"/>
    <property type="match status" value="1"/>
</dbReference>